<organism evidence="1 2">
    <name type="scientific">Cordylochernes scorpioides</name>
    <dbReference type="NCBI Taxonomy" id="51811"/>
    <lineage>
        <taxon>Eukaryota</taxon>
        <taxon>Metazoa</taxon>
        <taxon>Ecdysozoa</taxon>
        <taxon>Arthropoda</taxon>
        <taxon>Chelicerata</taxon>
        <taxon>Arachnida</taxon>
        <taxon>Pseudoscorpiones</taxon>
        <taxon>Cheliferoidea</taxon>
        <taxon>Chernetidae</taxon>
        <taxon>Cordylochernes</taxon>
    </lineage>
</organism>
<protein>
    <submittedName>
        <fullName evidence="1">C4orf29</fullName>
    </submittedName>
</protein>
<evidence type="ECO:0000313" key="2">
    <source>
        <dbReference type="Proteomes" id="UP001235939"/>
    </source>
</evidence>
<accession>A0ABY6K4U6</accession>
<dbReference type="InterPro" id="IPR019149">
    <property type="entry name" value="ABHD18"/>
</dbReference>
<dbReference type="Proteomes" id="UP001235939">
    <property type="component" value="Chromosome 02"/>
</dbReference>
<keyword evidence="2" id="KW-1185">Reference proteome</keyword>
<sequence>MLEMTRTGPEWKDKIITGDETWVYGYDPETKRQSAEWRGQGMAMRPLSKLDSAYRSILLSKFFGRGWGKPDHIKKLLKYRVFFADRHKSPQLLDHECSFQIKKVESTMEHVLYEGQFVSPLAHLMPDVLPPESHLAHFQILQPARPPHGKLRPLCLHLAGTGDHLISKNTCQPSFILTPAVMVSEQSSFRSMTEKSDQRSSLHNVSDIFVMGGSLCLESQVLLSWAERNGFGPLAVSGLSMGGHMASIAAGHWHKPLALAPCLSWTTASTVFTQGVMSAAVPWRLLEDQLKKVPAYLEDILPSFTYPYKESAEPADTAAPCTARQFMRLIMDEFTHLAGFARPVDPAMAVLVAALHDAYVPPNPSIEPLDQLWAGSELRRLDCGHVAAFILNQAEFRKAILDALEKTARSYYGDTMLPQTPLNNQLTT</sequence>
<name>A0ABY6K4U6_9ARAC</name>
<dbReference type="Gene3D" id="3.40.50.1820">
    <property type="entry name" value="alpha/beta hydrolase"/>
    <property type="match status" value="1"/>
</dbReference>
<dbReference type="PANTHER" id="PTHR13617">
    <property type="entry name" value="PROTEIN ABHD18"/>
    <property type="match status" value="1"/>
</dbReference>
<dbReference type="Pfam" id="PF09752">
    <property type="entry name" value="ABHD18"/>
    <property type="match status" value="1"/>
</dbReference>
<dbReference type="InterPro" id="IPR029058">
    <property type="entry name" value="AB_hydrolase_fold"/>
</dbReference>
<gene>
    <name evidence="1" type="ORF">LAZ67_2003730</name>
</gene>
<dbReference type="EMBL" id="CP092864">
    <property type="protein sequence ID" value="UYV63316.1"/>
    <property type="molecule type" value="Genomic_DNA"/>
</dbReference>
<dbReference type="PANTHER" id="PTHR13617:SF14">
    <property type="entry name" value="PROTEIN ABHD18"/>
    <property type="match status" value="1"/>
</dbReference>
<dbReference type="SUPFAM" id="SSF53474">
    <property type="entry name" value="alpha/beta-Hydrolases"/>
    <property type="match status" value="1"/>
</dbReference>
<proteinExistence type="predicted"/>
<reference evidence="1 2" key="1">
    <citation type="submission" date="2022-01" db="EMBL/GenBank/DDBJ databases">
        <title>A chromosomal length assembly of Cordylochernes scorpioides.</title>
        <authorList>
            <person name="Zeh D."/>
            <person name="Zeh J."/>
        </authorList>
    </citation>
    <scope>NUCLEOTIDE SEQUENCE [LARGE SCALE GENOMIC DNA]</scope>
    <source>
        <strain evidence="1">IN4F17</strain>
        <tissue evidence="1">Whole Body</tissue>
    </source>
</reference>
<evidence type="ECO:0000313" key="1">
    <source>
        <dbReference type="EMBL" id="UYV63316.1"/>
    </source>
</evidence>